<keyword evidence="5 8" id="KW-0805">Transcription regulation</keyword>
<gene>
    <name evidence="8" type="primary">nrdR</name>
    <name evidence="10" type="ORF">SAMN05661053_0131</name>
</gene>
<dbReference type="InterPro" id="IPR003796">
    <property type="entry name" value="RNR_NrdR-like"/>
</dbReference>
<evidence type="ECO:0000313" key="11">
    <source>
        <dbReference type="Proteomes" id="UP000255423"/>
    </source>
</evidence>
<keyword evidence="1 8" id="KW-0678">Repressor</keyword>
<evidence type="ECO:0000256" key="6">
    <source>
        <dbReference type="ARBA" id="ARBA00023125"/>
    </source>
</evidence>
<proteinExistence type="inferred from homology"/>
<protein>
    <recommendedName>
        <fullName evidence="8">Transcriptional repressor NrdR</fullName>
    </recommendedName>
</protein>
<evidence type="ECO:0000256" key="5">
    <source>
        <dbReference type="ARBA" id="ARBA00023015"/>
    </source>
</evidence>
<dbReference type="GO" id="GO:0045892">
    <property type="term" value="P:negative regulation of DNA-templated transcription"/>
    <property type="evidence" value="ECO:0007669"/>
    <property type="project" value="UniProtKB-UniRule"/>
</dbReference>
<dbReference type="PANTHER" id="PTHR30455">
    <property type="entry name" value="TRANSCRIPTIONAL REPRESSOR NRDR"/>
    <property type="match status" value="1"/>
</dbReference>
<evidence type="ECO:0000256" key="2">
    <source>
        <dbReference type="ARBA" id="ARBA00022741"/>
    </source>
</evidence>
<organism evidence="10 11">
    <name type="scientific">Fibrobacter succinogenes</name>
    <name type="common">Bacteroides succinogenes</name>
    <dbReference type="NCBI Taxonomy" id="833"/>
    <lineage>
        <taxon>Bacteria</taxon>
        <taxon>Pseudomonadati</taxon>
        <taxon>Fibrobacterota</taxon>
        <taxon>Fibrobacteria</taxon>
        <taxon>Fibrobacterales</taxon>
        <taxon>Fibrobacteraceae</taxon>
        <taxon>Fibrobacter</taxon>
    </lineage>
</organism>
<keyword evidence="2 8" id="KW-0547">Nucleotide-binding</keyword>
<dbReference type="NCBIfam" id="TIGR00244">
    <property type="entry name" value="transcriptional regulator NrdR"/>
    <property type="match status" value="1"/>
</dbReference>
<keyword evidence="7 8" id="KW-0804">Transcription</keyword>
<dbReference type="RefSeq" id="WP_012820241.1">
    <property type="nucleotide sequence ID" value="NZ_CACZHM010000003.1"/>
</dbReference>
<dbReference type="GO" id="GO:0003677">
    <property type="term" value="F:DNA binding"/>
    <property type="evidence" value="ECO:0007669"/>
    <property type="project" value="UniProtKB-KW"/>
</dbReference>
<keyword evidence="3" id="KW-0479">Metal-binding</keyword>
<evidence type="ECO:0000256" key="3">
    <source>
        <dbReference type="ARBA" id="ARBA00022771"/>
    </source>
</evidence>
<keyword evidence="3" id="KW-0862">Zinc</keyword>
<comment type="caution">
    <text evidence="8">Lacks conserved residue(s) required for the propagation of feature annotation.</text>
</comment>
<dbReference type="EMBL" id="UHJL01000001">
    <property type="protein sequence ID" value="SUQ18909.1"/>
    <property type="molecule type" value="Genomic_DNA"/>
</dbReference>
<dbReference type="PANTHER" id="PTHR30455:SF2">
    <property type="entry name" value="TRANSCRIPTIONAL REPRESSOR NRDR"/>
    <property type="match status" value="1"/>
</dbReference>
<dbReference type="GO" id="GO:0008270">
    <property type="term" value="F:zinc ion binding"/>
    <property type="evidence" value="ECO:0007669"/>
    <property type="project" value="UniProtKB-KW"/>
</dbReference>
<name>A0A380RUE2_FIBSU</name>
<dbReference type="OMA" id="YRFTTYE"/>
<evidence type="ECO:0000256" key="4">
    <source>
        <dbReference type="ARBA" id="ARBA00022840"/>
    </source>
</evidence>
<comment type="similarity">
    <text evidence="8">Belongs to the NrdR family.</text>
</comment>
<evidence type="ECO:0000313" key="10">
    <source>
        <dbReference type="EMBL" id="SUQ18909.1"/>
    </source>
</evidence>
<dbReference type="Proteomes" id="UP000255423">
    <property type="component" value="Unassembled WGS sequence"/>
</dbReference>
<dbReference type="Pfam" id="PF22811">
    <property type="entry name" value="Zn_ribbon_NrdR"/>
    <property type="match status" value="1"/>
</dbReference>
<dbReference type="AlphaFoldDB" id="A0A380RUE2"/>
<dbReference type="PROSITE" id="PS51161">
    <property type="entry name" value="ATP_CONE"/>
    <property type="match status" value="1"/>
</dbReference>
<accession>A0A380RUE2</accession>
<comment type="function">
    <text evidence="8">Negatively regulates transcription of bacterial ribonucleotide reductase nrd genes and operons by binding to NrdR-boxes.</text>
</comment>
<evidence type="ECO:0000256" key="1">
    <source>
        <dbReference type="ARBA" id="ARBA00022491"/>
    </source>
</evidence>
<reference evidence="10 11" key="1">
    <citation type="submission" date="2017-08" db="EMBL/GenBank/DDBJ databases">
        <authorList>
            <person name="de Groot N.N."/>
        </authorList>
    </citation>
    <scope>NUCLEOTIDE SEQUENCE [LARGE SCALE GENOMIC DNA]</scope>
    <source>
        <strain evidence="10 11">HM2</strain>
    </source>
</reference>
<feature type="domain" description="ATP-cone" evidence="9">
    <location>
        <begin position="47"/>
        <end position="137"/>
    </location>
</feature>
<sequence>MICPFCKNDNDKVVDSRVSGSSIRRRRECCACGRRFTTREYIEVQPLTVIKRSGEREPFQREKLQRGIMNSCKKRPVSMDDIEQLVTRVENSLQMSEGFEVSYDQIGNLVMQELKKLDAVAYVRFASIYREFKEVGEFVDQIKTLDK</sequence>
<keyword evidence="3" id="KW-0863">Zinc-finger</keyword>
<dbReference type="InterPro" id="IPR005144">
    <property type="entry name" value="ATP-cone_dom"/>
</dbReference>
<evidence type="ECO:0000256" key="7">
    <source>
        <dbReference type="ARBA" id="ARBA00023163"/>
    </source>
</evidence>
<evidence type="ECO:0000256" key="8">
    <source>
        <dbReference type="HAMAP-Rule" id="MF_00440"/>
    </source>
</evidence>
<dbReference type="HAMAP" id="MF_00440">
    <property type="entry name" value="NrdR"/>
    <property type="match status" value="1"/>
</dbReference>
<dbReference type="InterPro" id="IPR055173">
    <property type="entry name" value="NrdR-like_N"/>
</dbReference>
<keyword evidence="4 8" id="KW-0067">ATP-binding</keyword>
<evidence type="ECO:0000259" key="9">
    <source>
        <dbReference type="PROSITE" id="PS51161"/>
    </source>
</evidence>
<dbReference type="GO" id="GO:0005524">
    <property type="term" value="F:ATP binding"/>
    <property type="evidence" value="ECO:0007669"/>
    <property type="project" value="UniProtKB-UniRule"/>
</dbReference>
<dbReference type="Pfam" id="PF03477">
    <property type="entry name" value="ATP-cone"/>
    <property type="match status" value="1"/>
</dbReference>
<keyword evidence="6 8" id="KW-0238">DNA-binding</keyword>